<dbReference type="EMBL" id="BARV01032232">
    <property type="protein sequence ID" value="GAI32937.1"/>
    <property type="molecule type" value="Genomic_DNA"/>
</dbReference>
<sequence>PPLLEEERYTCGKALISNIDYPLRVHWARPRARLSANDHPLDSLEVQSRQGAQQGLQRQELDVGSALSQMLDAENIVLVFDAYPSPHIARPEKLSIEFE</sequence>
<protein>
    <submittedName>
        <fullName evidence="2">Uncharacterized protein</fullName>
    </submittedName>
</protein>
<accession>X1MMR4</accession>
<evidence type="ECO:0000313" key="2">
    <source>
        <dbReference type="EMBL" id="GAI32937.1"/>
    </source>
</evidence>
<feature type="compositionally biased region" description="Polar residues" evidence="1">
    <location>
        <begin position="45"/>
        <end position="57"/>
    </location>
</feature>
<reference evidence="2" key="1">
    <citation type="journal article" date="2014" name="Front. Microbiol.">
        <title>High frequency of phylogenetically diverse reductive dehalogenase-homologous genes in deep subseafloor sedimentary metagenomes.</title>
        <authorList>
            <person name="Kawai M."/>
            <person name="Futagami T."/>
            <person name="Toyoda A."/>
            <person name="Takaki Y."/>
            <person name="Nishi S."/>
            <person name="Hori S."/>
            <person name="Arai W."/>
            <person name="Tsubouchi T."/>
            <person name="Morono Y."/>
            <person name="Uchiyama I."/>
            <person name="Ito T."/>
            <person name="Fujiyama A."/>
            <person name="Inagaki F."/>
            <person name="Takami H."/>
        </authorList>
    </citation>
    <scope>NUCLEOTIDE SEQUENCE</scope>
    <source>
        <strain evidence="2">Expedition CK06-06</strain>
    </source>
</reference>
<organism evidence="2">
    <name type="scientific">marine sediment metagenome</name>
    <dbReference type="NCBI Taxonomy" id="412755"/>
    <lineage>
        <taxon>unclassified sequences</taxon>
        <taxon>metagenomes</taxon>
        <taxon>ecological metagenomes</taxon>
    </lineage>
</organism>
<name>X1MMR4_9ZZZZ</name>
<gene>
    <name evidence="2" type="ORF">S06H3_50866</name>
</gene>
<dbReference type="AlphaFoldDB" id="X1MMR4"/>
<evidence type="ECO:0000256" key="1">
    <source>
        <dbReference type="SAM" id="MobiDB-lite"/>
    </source>
</evidence>
<feature type="region of interest" description="Disordered" evidence="1">
    <location>
        <begin position="38"/>
        <end position="59"/>
    </location>
</feature>
<comment type="caution">
    <text evidence="2">The sequence shown here is derived from an EMBL/GenBank/DDBJ whole genome shotgun (WGS) entry which is preliminary data.</text>
</comment>
<feature type="non-terminal residue" evidence="2">
    <location>
        <position position="1"/>
    </location>
</feature>
<proteinExistence type="predicted"/>